<organism evidence="6 7">
    <name type="scientific">Pyrolobus fumarii (strain DSM 11204 / 1A)</name>
    <dbReference type="NCBI Taxonomy" id="694429"/>
    <lineage>
        <taxon>Archaea</taxon>
        <taxon>Thermoproteota</taxon>
        <taxon>Thermoprotei</taxon>
        <taxon>Desulfurococcales</taxon>
        <taxon>Pyrodictiaceae</taxon>
        <taxon>Pyrolobus</taxon>
    </lineage>
</organism>
<feature type="domain" description="ATP-grasp" evidence="5">
    <location>
        <begin position="25"/>
        <end position="61"/>
    </location>
</feature>
<protein>
    <submittedName>
        <fullName evidence="6">ATP-grasp domain protein</fullName>
    </submittedName>
</protein>
<evidence type="ECO:0000313" key="6">
    <source>
        <dbReference type="EMBL" id="AEM39268.1"/>
    </source>
</evidence>
<accession>G0EH44</accession>
<dbReference type="GO" id="GO:0005524">
    <property type="term" value="F:ATP binding"/>
    <property type="evidence" value="ECO:0007669"/>
    <property type="project" value="UniProtKB-UniRule"/>
</dbReference>
<dbReference type="Pfam" id="PF13549">
    <property type="entry name" value="ATP-grasp_5"/>
    <property type="match status" value="1"/>
</dbReference>
<dbReference type="InterPro" id="IPR013815">
    <property type="entry name" value="ATP_grasp_subdomain_1"/>
</dbReference>
<evidence type="ECO:0000256" key="4">
    <source>
        <dbReference type="PROSITE-ProRule" id="PRU00409"/>
    </source>
</evidence>
<evidence type="ECO:0000259" key="5">
    <source>
        <dbReference type="PROSITE" id="PS50975"/>
    </source>
</evidence>
<dbReference type="STRING" id="694429.Pyrfu_1410"/>
<keyword evidence="2 4" id="KW-0547">Nucleotide-binding</keyword>
<dbReference type="Gene3D" id="3.30.470.20">
    <property type="entry name" value="ATP-grasp fold, B domain"/>
    <property type="match status" value="1"/>
</dbReference>
<reference evidence="6 7" key="1">
    <citation type="journal article" date="2011" name="Stand. Genomic Sci.">
        <title>Complete genome sequence of the hyperthermophilic chemolithoautotroph Pyrolobus fumarii type strain (1A).</title>
        <authorList>
            <person name="Anderson I."/>
            <person name="Goker M."/>
            <person name="Nolan M."/>
            <person name="Lucas S."/>
            <person name="Hammon N."/>
            <person name="Deshpande S."/>
            <person name="Cheng J.F."/>
            <person name="Tapia R."/>
            <person name="Han C."/>
            <person name="Goodwin L."/>
            <person name="Pitluck S."/>
            <person name="Huntemann M."/>
            <person name="Liolios K."/>
            <person name="Ivanova N."/>
            <person name="Pagani I."/>
            <person name="Mavromatis K."/>
            <person name="Ovchinikova G."/>
            <person name="Pati A."/>
            <person name="Chen A."/>
            <person name="Palaniappan K."/>
            <person name="Land M."/>
            <person name="Hauser L."/>
            <person name="Brambilla E.M."/>
            <person name="Huber H."/>
            <person name="Yasawong M."/>
            <person name="Rohde M."/>
            <person name="Spring S."/>
            <person name="Abt B."/>
            <person name="Sikorski J."/>
            <person name="Wirth R."/>
            <person name="Detter J.C."/>
            <person name="Woyke T."/>
            <person name="Bristow J."/>
            <person name="Eisen J.A."/>
            <person name="Markowitz V."/>
            <person name="Hugenholtz P."/>
            <person name="Kyrpides N.C."/>
            <person name="Klenk H.P."/>
            <person name="Lapidus A."/>
        </authorList>
    </citation>
    <scope>NUCLEOTIDE SEQUENCE [LARGE SCALE GENOMIC DNA]</scope>
    <source>
        <strain evidence="7">DSM 11204 / 1A</strain>
    </source>
</reference>
<dbReference type="GO" id="GO:0046872">
    <property type="term" value="F:metal ion binding"/>
    <property type="evidence" value="ECO:0007669"/>
    <property type="project" value="InterPro"/>
</dbReference>
<evidence type="ECO:0000313" key="7">
    <source>
        <dbReference type="Proteomes" id="UP000001037"/>
    </source>
</evidence>
<dbReference type="PANTHER" id="PTHR43334">
    <property type="entry name" value="ACETATE--COA LIGASE [ADP-FORMING]"/>
    <property type="match status" value="1"/>
</dbReference>
<name>G0EH44_PYRF1</name>
<dbReference type="GeneID" id="11138596"/>
<dbReference type="HOGENOM" id="CLU_063044_1_1_2"/>
<dbReference type="RefSeq" id="WP_014026945.1">
    <property type="nucleotide sequence ID" value="NC_015931.1"/>
</dbReference>
<dbReference type="Proteomes" id="UP000001037">
    <property type="component" value="Chromosome"/>
</dbReference>
<dbReference type="AlphaFoldDB" id="G0EH44"/>
<dbReference type="EMBL" id="CP002838">
    <property type="protein sequence ID" value="AEM39268.1"/>
    <property type="molecule type" value="Genomic_DNA"/>
</dbReference>
<dbReference type="KEGG" id="pfm:Pyrfu_1410"/>
<proteinExistence type="predicted"/>
<evidence type="ECO:0000256" key="1">
    <source>
        <dbReference type="ARBA" id="ARBA00022598"/>
    </source>
</evidence>
<dbReference type="GO" id="GO:0016874">
    <property type="term" value="F:ligase activity"/>
    <property type="evidence" value="ECO:0007669"/>
    <property type="project" value="UniProtKB-KW"/>
</dbReference>
<dbReference type="eggNOG" id="arCOG01338">
    <property type="taxonomic scope" value="Archaea"/>
</dbReference>
<dbReference type="PROSITE" id="PS50975">
    <property type="entry name" value="ATP_GRASP"/>
    <property type="match status" value="1"/>
</dbReference>
<dbReference type="InParanoid" id="G0EH44"/>
<dbReference type="FunFam" id="3.30.1490.20:FF:000020">
    <property type="entry name" value="Protein lysine acetyltransferase"/>
    <property type="match status" value="1"/>
</dbReference>
<dbReference type="Gene3D" id="3.30.1490.20">
    <property type="entry name" value="ATP-grasp fold, A domain"/>
    <property type="match status" value="1"/>
</dbReference>
<dbReference type="SUPFAM" id="SSF56059">
    <property type="entry name" value="Glutathione synthetase ATP-binding domain-like"/>
    <property type="match status" value="1"/>
</dbReference>
<evidence type="ECO:0000256" key="2">
    <source>
        <dbReference type="ARBA" id="ARBA00022741"/>
    </source>
</evidence>
<dbReference type="PANTHER" id="PTHR43334:SF1">
    <property type="entry name" value="3-HYDROXYPROPIONATE--COA LIGASE [ADP-FORMING]"/>
    <property type="match status" value="1"/>
</dbReference>
<dbReference type="InterPro" id="IPR011761">
    <property type="entry name" value="ATP-grasp"/>
</dbReference>
<sequence>MTHPRRLVEHAKADGRRKLLEHEVYELLGSYGLPIPRYKLAKSVDEAVKAAEEIGYPVVLKVVSPDIIHKSDVGGVKLGLHSPEDVKRAFNEIVDNVSKSAPGARIVGVLVQEMVPDGLEVLVGGVRDETFGPVIAFGLGGVFVEVYRDVSFRVAPLARVDALSMMREVRAWRLLEGYRGLPPRDIEAIADVIMRVSSLMMDIPEIKELDINPLMVYEAGRGAKIADARVILG</sequence>
<evidence type="ECO:0000256" key="3">
    <source>
        <dbReference type="ARBA" id="ARBA00022840"/>
    </source>
</evidence>
<keyword evidence="7" id="KW-1185">Reference proteome</keyword>
<dbReference type="InterPro" id="IPR051538">
    <property type="entry name" value="Acyl-CoA_Synth/Transferase"/>
</dbReference>
<keyword evidence="1" id="KW-0436">Ligase</keyword>
<keyword evidence="3 4" id="KW-0067">ATP-binding</keyword>
<dbReference type="OrthoDB" id="18103at2157"/>
<gene>
    <name evidence="6" type="ordered locus">Pyrfu_1410</name>
</gene>